<gene>
    <name evidence="1" type="ORF">Sps_01470</name>
</gene>
<accession>A0A1S6HM70</accession>
<evidence type="ECO:0000313" key="1">
    <source>
        <dbReference type="EMBL" id="AQS36636.1"/>
    </source>
</evidence>
<organism evidence="1 2">
    <name type="scientific">Shewanella psychrophila</name>
    <dbReference type="NCBI Taxonomy" id="225848"/>
    <lineage>
        <taxon>Bacteria</taxon>
        <taxon>Pseudomonadati</taxon>
        <taxon>Pseudomonadota</taxon>
        <taxon>Gammaproteobacteria</taxon>
        <taxon>Alteromonadales</taxon>
        <taxon>Shewanellaceae</taxon>
        <taxon>Shewanella</taxon>
    </lineage>
</organism>
<dbReference type="Proteomes" id="UP000189545">
    <property type="component" value="Chromosome"/>
</dbReference>
<protein>
    <submittedName>
        <fullName evidence="1">Uncharacterized protein</fullName>
    </submittedName>
</protein>
<dbReference type="STRING" id="225848.Sps_01470"/>
<reference evidence="1 2" key="1">
    <citation type="submission" date="2016-03" db="EMBL/GenBank/DDBJ databases">
        <title>Complete genome sequence of Shewanella psychrophila WP2, a deep sea bacterium isolated from west Pacific sediment.</title>
        <authorList>
            <person name="Xu G."/>
            <person name="Jian H."/>
        </authorList>
    </citation>
    <scope>NUCLEOTIDE SEQUENCE [LARGE SCALE GENOMIC DNA]</scope>
    <source>
        <strain evidence="1 2">WP2</strain>
    </source>
</reference>
<evidence type="ECO:0000313" key="2">
    <source>
        <dbReference type="Proteomes" id="UP000189545"/>
    </source>
</evidence>
<sequence>MQAYSLNFKRVNVNNDTSKQPKQDRGIIPCNLAQSFKTGMVPKAEDFNNLIILAGQVRTAENV</sequence>
<proteinExistence type="predicted"/>
<keyword evidence="2" id="KW-1185">Reference proteome</keyword>
<dbReference type="KEGG" id="spsw:Sps_01470"/>
<name>A0A1S6HM70_9GAMM</name>
<dbReference type="EMBL" id="CP014782">
    <property type="protein sequence ID" value="AQS36636.1"/>
    <property type="molecule type" value="Genomic_DNA"/>
</dbReference>
<dbReference type="AlphaFoldDB" id="A0A1S6HM70"/>